<dbReference type="Proteomes" id="UP000831701">
    <property type="component" value="Chromosome 2"/>
</dbReference>
<name>A0ACB8X926_9TELE</name>
<proteinExistence type="predicted"/>
<comment type="caution">
    <text evidence="1">The sequence shown here is derived from an EMBL/GenBank/DDBJ whole genome shotgun (WGS) entry which is preliminary data.</text>
</comment>
<dbReference type="EMBL" id="CM041532">
    <property type="protein sequence ID" value="KAI3376631.1"/>
    <property type="molecule type" value="Genomic_DNA"/>
</dbReference>
<reference evidence="1" key="1">
    <citation type="submission" date="2022-04" db="EMBL/GenBank/DDBJ databases">
        <title>Jade perch genome.</title>
        <authorList>
            <person name="Chao B."/>
        </authorList>
    </citation>
    <scope>NUCLEOTIDE SEQUENCE</scope>
    <source>
        <strain evidence="1">CB-2022</strain>
    </source>
</reference>
<protein>
    <submittedName>
        <fullName evidence="1">Uncharacterized protein</fullName>
    </submittedName>
</protein>
<accession>A0ACB8X926</accession>
<organism evidence="1 2">
    <name type="scientific">Scortum barcoo</name>
    <name type="common">barcoo grunter</name>
    <dbReference type="NCBI Taxonomy" id="214431"/>
    <lineage>
        <taxon>Eukaryota</taxon>
        <taxon>Metazoa</taxon>
        <taxon>Chordata</taxon>
        <taxon>Craniata</taxon>
        <taxon>Vertebrata</taxon>
        <taxon>Euteleostomi</taxon>
        <taxon>Actinopterygii</taxon>
        <taxon>Neopterygii</taxon>
        <taxon>Teleostei</taxon>
        <taxon>Neoteleostei</taxon>
        <taxon>Acanthomorphata</taxon>
        <taxon>Eupercaria</taxon>
        <taxon>Centrarchiformes</taxon>
        <taxon>Terapontoidei</taxon>
        <taxon>Terapontidae</taxon>
        <taxon>Scortum</taxon>
    </lineage>
</organism>
<evidence type="ECO:0000313" key="2">
    <source>
        <dbReference type="Proteomes" id="UP000831701"/>
    </source>
</evidence>
<sequence length="345" mass="37460">MHKQQQEPYPSTRRRREATLSFTGVNSNTWRLSWGAISKPTPARHAAHPGQLQSSGGSSPSQGAGFQSPSYAWSEVTFHVPIARVLVQGLGRRGPPPRLLPKPHCTGPSWTFLQVVSLLEGGPTSPFRAEPGRVPWAKTRPPGARLRAPTPGLAPGWGPGNANPGDVILILTKYYHADSTKVLESSLWRRGEDEVDFKGESDSIISADIEQRTGTGNINVYLKMEVVSKSISRVGRVGGNMSGLLLQKDFPPSPVLFSPPGAKSFQSCAVQLPYHTAEDALYCGPVEVCQELRGESSTFQLPEEEESLLSLLYQVSCVHGPGQVRCDVDAQELDIVDTLNCFPRG</sequence>
<gene>
    <name evidence="1" type="ORF">L3Q82_017067</name>
</gene>
<keyword evidence="2" id="KW-1185">Reference proteome</keyword>
<evidence type="ECO:0000313" key="1">
    <source>
        <dbReference type="EMBL" id="KAI3376631.1"/>
    </source>
</evidence>